<feature type="region of interest" description="Disordered" evidence="1">
    <location>
        <begin position="350"/>
        <end position="372"/>
    </location>
</feature>
<dbReference type="Proteomes" id="UP000240424">
    <property type="component" value="Unassembled WGS sequence"/>
</dbReference>
<evidence type="ECO:0000313" key="2">
    <source>
        <dbReference type="EMBL" id="SPM43337.1"/>
    </source>
</evidence>
<protein>
    <recommendedName>
        <fullName evidence="4">YncE family protein</fullName>
    </recommendedName>
</protein>
<dbReference type="AlphaFoldDB" id="A0A2U3PHT8"/>
<proteinExistence type="predicted"/>
<name>A0A2U3PHT8_9MYCO</name>
<evidence type="ECO:0008006" key="4">
    <source>
        <dbReference type="Google" id="ProtNLM"/>
    </source>
</evidence>
<evidence type="ECO:0000313" key="3">
    <source>
        <dbReference type="Proteomes" id="UP000240424"/>
    </source>
</evidence>
<feature type="region of interest" description="Disordered" evidence="1">
    <location>
        <begin position="44"/>
        <end position="66"/>
    </location>
</feature>
<dbReference type="SUPFAM" id="SSF51004">
    <property type="entry name" value="C-terminal (heme d1) domain of cytochrome cd1-nitrite reductase"/>
    <property type="match status" value="1"/>
</dbReference>
<organism evidence="2 3">
    <name type="scientific">Mycobacterium numidiamassiliense</name>
    <dbReference type="NCBI Taxonomy" id="1841861"/>
    <lineage>
        <taxon>Bacteria</taxon>
        <taxon>Bacillati</taxon>
        <taxon>Actinomycetota</taxon>
        <taxon>Actinomycetes</taxon>
        <taxon>Mycobacteriales</taxon>
        <taxon>Mycobacteriaceae</taxon>
        <taxon>Mycobacterium</taxon>
    </lineage>
</organism>
<dbReference type="InterPro" id="IPR015943">
    <property type="entry name" value="WD40/YVTN_repeat-like_dom_sf"/>
</dbReference>
<dbReference type="PANTHER" id="PTHR47197:SF3">
    <property type="entry name" value="DIHYDRO-HEME D1 DEHYDROGENASE"/>
    <property type="match status" value="1"/>
</dbReference>
<dbReference type="InterPro" id="IPR011048">
    <property type="entry name" value="Haem_d1_sf"/>
</dbReference>
<gene>
    <name evidence="2" type="ORF">MNAB215_5559</name>
</gene>
<dbReference type="PANTHER" id="PTHR47197">
    <property type="entry name" value="PROTEIN NIRF"/>
    <property type="match status" value="1"/>
</dbReference>
<dbReference type="InterPro" id="IPR051200">
    <property type="entry name" value="Host-pathogen_enzymatic-act"/>
</dbReference>
<feature type="non-terminal residue" evidence="2">
    <location>
        <position position="1"/>
    </location>
</feature>
<dbReference type="EMBL" id="FUEZ01000004">
    <property type="protein sequence ID" value="SPM43337.1"/>
    <property type="molecule type" value="Genomic_DNA"/>
</dbReference>
<sequence length="372" mass="37249">LAFEPETEVGAVAVGHSGVVNSRSALIWLLAVGMLVTCCRSGTGSRAPMTNPVPPRASTPAAEPATAPAPVVAPAGKVVPIGNAPEGIAIGTSGIGAVAVRNPDGVELIDAASGAVRQTVPTAGAARHLSLAGPDGPVLVPLEASNELCELTLADGRVESTAVGVGRQPHDAARTAGGTIVVTNELGGGVVFVRGGAVLTSLPAGPVQPGGVAAVGDYAAVADVQGNGVWVYDGSTRQQVAQGPVGAKLTHAVALSGDLAAFADTDGGAVFVERIDPQLTQVAKIDAPGKPYGLAYDARRRRLYVTLTASNLMRVIDVSDASKPRTLGDVPTVRQPNSVAVEPRSGTVLVTGSDPQSGSGLQIVTPDLLPPE</sequence>
<dbReference type="Gene3D" id="2.130.10.10">
    <property type="entry name" value="YVTN repeat-like/Quinoprotein amine dehydrogenase"/>
    <property type="match status" value="2"/>
</dbReference>
<reference evidence="2 3" key="1">
    <citation type="submission" date="2017-01" db="EMBL/GenBank/DDBJ databases">
        <authorList>
            <consortium name="Urmite Genomes"/>
        </authorList>
    </citation>
    <scope>NUCLEOTIDE SEQUENCE [LARGE SCALE GENOMIC DNA]</scope>
    <source>
        <strain evidence="2 3">AB215</strain>
    </source>
</reference>
<evidence type="ECO:0000256" key="1">
    <source>
        <dbReference type="SAM" id="MobiDB-lite"/>
    </source>
</evidence>
<dbReference type="STRING" id="1841861.GCA_900157365_03878"/>
<keyword evidence="3" id="KW-1185">Reference proteome</keyword>
<feature type="compositionally biased region" description="Polar residues" evidence="1">
    <location>
        <begin position="350"/>
        <end position="362"/>
    </location>
</feature>
<accession>A0A2U3PHT8</accession>